<dbReference type="HOGENOM" id="CLU_351107_0_0_1"/>
<keyword evidence="1" id="KW-0175">Coiled coil</keyword>
<feature type="region of interest" description="Disordered" evidence="2">
    <location>
        <begin position="659"/>
        <end position="699"/>
    </location>
</feature>
<accession>Q22KN0</accession>
<sequence>MPPRSLKQAMEETFLKIFQQKSQIEILNYINELFTAYQKTKDKYINLKKHLDAMQNNFLIGQENKEARSPYLEKQIKQFVSYLERNNFLKHFELIIQDKINVENTFNQESIKKFFEEQNLDPTIIEKAKNAINENNFSKERIMKQMKKVLSDEIYQKFKNHIKDFNKRQEKKQKAINYKQKSQNKASIYDQLDDSDTPPEQRNTISYSISLSDLSSELVSLSDSCRSKCQNQQKSLIKINQTVENRQVSIQIDNLHDEDMSDNSLNSDFEISSDSENWESNQSSFKNTDQKKTLLNSQNVNQQQGYQKQFEEQPILIDKGNNRFLLKKQKQEESQNQISEIKQTHNQKVAVSSYSFQQNNFLLENEISKVQKKTKLSQDCLLEKSKNQQIHQNKYLNQQSYSGFLETQCNRIIQQQQQQQQNMNKQELLDESESIEYSQDENYSLSNDSDSNNLSFQNLVDLDQKLDYHFMEVNSNMNIEKNDFQQLTKIKQMLILTSQQKQNSNKEIIKQIQNVNDQLNQQKNLINNTRVDLQNYNIQKQLPLSQQAFQPDSYSKTKSVLIGNEILVNAPQMDKNKYMKVQNQFNQINENVNKMNQNQITQEQKTIFQNCKSGSALFNTTQNKINQFYQQNNQKDNSELILNYKKQLSANINKQQQICQKQGRSIENNKSQESPQDKQANFQEQRLDSNSSSNNRSRCSSFETELDTSFCKQDTSQSITSISQEDYKKKEFIQAAQEQSNSDGIENLLKKEPKEITKLEIIKSLEQSSKKFNVPNLKQNSIQGLNQILQNLQSSNLIKKKE</sequence>
<reference evidence="4" key="1">
    <citation type="journal article" date="2006" name="PLoS Biol.">
        <title>Macronuclear genome sequence of the ciliate Tetrahymena thermophila, a model eukaryote.</title>
        <authorList>
            <person name="Eisen J.A."/>
            <person name="Coyne R.S."/>
            <person name="Wu M."/>
            <person name="Wu D."/>
            <person name="Thiagarajan M."/>
            <person name="Wortman J.R."/>
            <person name="Badger J.H."/>
            <person name="Ren Q."/>
            <person name="Amedeo P."/>
            <person name="Jones K.M."/>
            <person name="Tallon L.J."/>
            <person name="Delcher A.L."/>
            <person name="Salzberg S.L."/>
            <person name="Silva J.C."/>
            <person name="Haas B.J."/>
            <person name="Majoros W.H."/>
            <person name="Farzad M."/>
            <person name="Carlton J.M."/>
            <person name="Smith R.K. Jr."/>
            <person name="Garg J."/>
            <person name="Pearlman R.E."/>
            <person name="Karrer K.M."/>
            <person name="Sun L."/>
            <person name="Manning G."/>
            <person name="Elde N.C."/>
            <person name="Turkewitz A.P."/>
            <person name="Asai D.J."/>
            <person name="Wilkes D.E."/>
            <person name="Wang Y."/>
            <person name="Cai H."/>
            <person name="Collins K."/>
            <person name="Stewart B.A."/>
            <person name="Lee S.R."/>
            <person name="Wilamowska K."/>
            <person name="Weinberg Z."/>
            <person name="Ruzzo W.L."/>
            <person name="Wloga D."/>
            <person name="Gaertig J."/>
            <person name="Frankel J."/>
            <person name="Tsao C.-C."/>
            <person name="Gorovsky M.A."/>
            <person name="Keeling P.J."/>
            <person name="Waller R.F."/>
            <person name="Patron N.J."/>
            <person name="Cherry J.M."/>
            <person name="Stover N.A."/>
            <person name="Krieger C.J."/>
            <person name="del Toro C."/>
            <person name="Ryder H.F."/>
            <person name="Williamson S.C."/>
            <person name="Barbeau R.A."/>
            <person name="Hamilton E.P."/>
            <person name="Orias E."/>
        </authorList>
    </citation>
    <scope>NUCLEOTIDE SEQUENCE [LARGE SCALE GENOMIC DNA]</scope>
    <source>
        <strain evidence="4">SB210</strain>
    </source>
</reference>
<feature type="compositionally biased region" description="Low complexity" evidence="2">
    <location>
        <begin position="689"/>
        <end position="699"/>
    </location>
</feature>
<gene>
    <name evidence="3" type="ORF">TTHERM_00312510</name>
</gene>
<dbReference type="Proteomes" id="UP000009168">
    <property type="component" value="Unassembled WGS sequence"/>
</dbReference>
<feature type="coiled-coil region" evidence="1">
    <location>
        <begin position="498"/>
        <end position="539"/>
    </location>
</feature>
<name>Q22KN0_TETTS</name>
<evidence type="ECO:0000313" key="4">
    <source>
        <dbReference type="Proteomes" id="UP000009168"/>
    </source>
</evidence>
<protein>
    <submittedName>
        <fullName evidence="3">Uncharacterized protein</fullName>
    </submittedName>
</protein>
<dbReference type="GeneID" id="7842991"/>
<organism evidence="3 4">
    <name type="scientific">Tetrahymena thermophila (strain SB210)</name>
    <dbReference type="NCBI Taxonomy" id="312017"/>
    <lineage>
        <taxon>Eukaryota</taxon>
        <taxon>Sar</taxon>
        <taxon>Alveolata</taxon>
        <taxon>Ciliophora</taxon>
        <taxon>Intramacronucleata</taxon>
        <taxon>Oligohymenophorea</taxon>
        <taxon>Hymenostomatida</taxon>
        <taxon>Tetrahymenina</taxon>
        <taxon>Tetrahymenidae</taxon>
        <taxon>Tetrahymena</taxon>
    </lineage>
</organism>
<evidence type="ECO:0000256" key="2">
    <source>
        <dbReference type="SAM" id="MobiDB-lite"/>
    </source>
</evidence>
<feature type="compositionally biased region" description="Polar residues" evidence="2">
    <location>
        <begin position="663"/>
        <end position="684"/>
    </location>
</feature>
<feature type="region of interest" description="Disordered" evidence="2">
    <location>
        <begin position="177"/>
        <end position="203"/>
    </location>
</feature>
<dbReference type="InParanoid" id="Q22KN0"/>
<dbReference type="EMBL" id="GG662498">
    <property type="protein sequence ID" value="EAR85769.2"/>
    <property type="molecule type" value="Genomic_DNA"/>
</dbReference>
<dbReference type="KEGG" id="tet:TTHERM_00312510"/>
<evidence type="ECO:0000256" key="1">
    <source>
        <dbReference type="SAM" id="Coils"/>
    </source>
</evidence>
<dbReference type="RefSeq" id="XP_001033432.2">
    <property type="nucleotide sequence ID" value="XM_001033432.2"/>
</dbReference>
<keyword evidence="4" id="KW-1185">Reference proteome</keyword>
<feature type="region of interest" description="Disordered" evidence="2">
    <location>
        <begin position="255"/>
        <end position="290"/>
    </location>
</feature>
<proteinExistence type="predicted"/>
<dbReference type="AlphaFoldDB" id="Q22KN0"/>
<evidence type="ECO:0000313" key="3">
    <source>
        <dbReference type="EMBL" id="EAR85769.2"/>
    </source>
</evidence>
<feature type="compositionally biased region" description="Polar residues" evidence="2">
    <location>
        <begin position="278"/>
        <end position="287"/>
    </location>
</feature>